<organism evidence="3 4">
    <name type="scientific">Oryzihumus leptocrescens</name>
    <dbReference type="NCBI Taxonomy" id="297536"/>
    <lineage>
        <taxon>Bacteria</taxon>
        <taxon>Bacillati</taxon>
        <taxon>Actinomycetota</taxon>
        <taxon>Actinomycetes</taxon>
        <taxon>Micrococcales</taxon>
        <taxon>Intrasporangiaceae</taxon>
        <taxon>Oryzihumus</taxon>
    </lineage>
</organism>
<dbReference type="EMBL" id="VFOQ01000001">
    <property type="protein sequence ID" value="TQL61719.1"/>
    <property type="molecule type" value="Genomic_DNA"/>
</dbReference>
<dbReference type="InterPro" id="IPR045851">
    <property type="entry name" value="AMP-bd_C_sf"/>
</dbReference>
<dbReference type="AlphaFoldDB" id="A0A542ZN66"/>
<dbReference type="Gene3D" id="3.30.300.30">
    <property type="match status" value="1"/>
</dbReference>
<dbReference type="GO" id="GO:0006631">
    <property type="term" value="P:fatty acid metabolic process"/>
    <property type="evidence" value="ECO:0007669"/>
    <property type="project" value="TreeGrafter"/>
</dbReference>
<dbReference type="Gene3D" id="3.40.50.12780">
    <property type="entry name" value="N-terminal domain of ligase-like"/>
    <property type="match status" value="1"/>
</dbReference>
<gene>
    <name evidence="3" type="ORF">FB474_3138</name>
</gene>
<dbReference type="InterPro" id="IPR000873">
    <property type="entry name" value="AMP-dep_synth/lig_dom"/>
</dbReference>
<name>A0A542ZN66_9MICO</name>
<feature type="domain" description="AMP-binding enzyme C-terminal" evidence="2">
    <location>
        <begin position="299"/>
        <end position="375"/>
    </location>
</feature>
<accession>A0A542ZN66</accession>
<dbReference type="GO" id="GO:0031956">
    <property type="term" value="F:medium-chain fatty acid-CoA ligase activity"/>
    <property type="evidence" value="ECO:0007669"/>
    <property type="project" value="TreeGrafter"/>
</dbReference>
<dbReference type="OrthoDB" id="9803968at2"/>
<dbReference type="RefSeq" id="WP_141789464.1">
    <property type="nucleotide sequence ID" value="NZ_BAAAKX010000012.1"/>
</dbReference>
<keyword evidence="4" id="KW-1185">Reference proteome</keyword>
<evidence type="ECO:0000259" key="2">
    <source>
        <dbReference type="Pfam" id="PF13193"/>
    </source>
</evidence>
<dbReference type="Pfam" id="PF13193">
    <property type="entry name" value="AMP-binding_C"/>
    <property type="match status" value="1"/>
</dbReference>
<dbReference type="Proteomes" id="UP000319514">
    <property type="component" value="Unassembled WGS sequence"/>
</dbReference>
<dbReference type="PANTHER" id="PTHR43201">
    <property type="entry name" value="ACYL-COA SYNTHETASE"/>
    <property type="match status" value="1"/>
</dbReference>
<comment type="caution">
    <text evidence="3">The sequence shown here is derived from an EMBL/GenBank/DDBJ whole genome shotgun (WGS) entry which is preliminary data.</text>
</comment>
<dbReference type="Pfam" id="PF00501">
    <property type="entry name" value="AMP-binding"/>
    <property type="match status" value="1"/>
</dbReference>
<evidence type="ECO:0000313" key="3">
    <source>
        <dbReference type="EMBL" id="TQL61719.1"/>
    </source>
</evidence>
<dbReference type="NCBIfam" id="NF005877">
    <property type="entry name" value="PRK07824.1"/>
    <property type="match status" value="1"/>
</dbReference>
<dbReference type="InterPro" id="IPR025110">
    <property type="entry name" value="AMP-bd_C"/>
</dbReference>
<dbReference type="PANTHER" id="PTHR43201:SF32">
    <property type="entry name" value="2-SUCCINYLBENZOATE--COA LIGASE, CHLOROPLASTIC_PEROXISOMAL"/>
    <property type="match status" value="1"/>
</dbReference>
<dbReference type="InterPro" id="IPR042099">
    <property type="entry name" value="ANL_N_sf"/>
</dbReference>
<dbReference type="SUPFAM" id="SSF56801">
    <property type="entry name" value="Acetyl-CoA synthetase-like"/>
    <property type="match status" value="1"/>
</dbReference>
<evidence type="ECO:0000259" key="1">
    <source>
        <dbReference type="Pfam" id="PF00501"/>
    </source>
</evidence>
<protein>
    <submittedName>
        <fullName evidence="3">O-succinylbenzoic acid--CoA ligase</fullName>
    </submittedName>
</protein>
<feature type="domain" description="AMP-dependent synthetase/ligase" evidence="1">
    <location>
        <begin position="39"/>
        <end position="222"/>
    </location>
</feature>
<keyword evidence="3" id="KW-0436">Ligase</keyword>
<sequence>MTRDLATLAVPPGADALRVLPDLARALDGTGPALLPFAAGSKAPALPPAPGTPADLALAVGTSGSTGRPKRALLTTSALQASARATHARLGGDGQWLLAMPAHHVAGLQVLVRSLVAGTAPVAVDTSDGFTPAAFVAATGRLDPAARSYTALVPTQLVRLLQDPEGREALARYAAVLLGGAAAPPSLLARAADAGVTVATTYGMSETAGGCVYDGLPLDGTRFDLDDDGRISLGGPTVAHGYLAEPGLGAAAFTRGPDGTRWFRTDDLGHVDADGALHVQGRVDDLVNTGGVKVAPRVVEEALLAHVEGVTEAVVVGVPDEEWGQAVAAAVVVADPADPPALADVRARLHGILPGHALPRRLLVLPAIPLRGPGKPDRAALRTQFGDTPTQ</sequence>
<reference evidence="3 4" key="1">
    <citation type="submission" date="2019-06" db="EMBL/GenBank/DDBJ databases">
        <title>Sequencing the genomes of 1000 actinobacteria strains.</title>
        <authorList>
            <person name="Klenk H.-P."/>
        </authorList>
    </citation>
    <scope>NUCLEOTIDE SEQUENCE [LARGE SCALE GENOMIC DNA]</scope>
    <source>
        <strain evidence="3 4">DSM 18082</strain>
    </source>
</reference>
<proteinExistence type="predicted"/>
<evidence type="ECO:0000313" key="4">
    <source>
        <dbReference type="Proteomes" id="UP000319514"/>
    </source>
</evidence>